<evidence type="ECO:0000256" key="1">
    <source>
        <dbReference type="ARBA" id="ARBA00004370"/>
    </source>
</evidence>
<dbReference type="RefSeq" id="WP_091903631.1">
    <property type="nucleotide sequence ID" value="NZ_FNLO01000001.1"/>
</dbReference>
<protein>
    <submittedName>
        <fullName evidence="6">Surface antigen</fullName>
    </submittedName>
</protein>
<feature type="region of interest" description="Disordered" evidence="3">
    <location>
        <begin position="29"/>
        <end position="56"/>
    </location>
</feature>
<dbReference type="STRING" id="1770053.SAMN05216551_101178"/>
<evidence type="ECO:0000313" key="6">
    <source>
        <dbReference type="EMBL" id="SDV46217.1"/>
    </source>
</evidence>
<sequence length="382" mass="40685">MTSVRRFTLAAGLCCSLISSITTARASDASPAPAADASATEPRHAAPPSPGPERLELGAAVDSESGLIGSAYVGKNNLIPGVFTFATFRYARETQRGQAGLFKPNAFGERVDAGVDFNYRRDAYDDQGFCARTYGIEPYVQFHIGAKGVLTTGLGYRVQTVDHLAGDAPLSFRHDEGTRSGVYLRASYALDKFVDTTRLTMSADLDNHLYNLASGRDGVFQSEGRLRTKVALVPDSLSLLNIVRVGYMHAVGGGSPSVADRFFIGGVSLRGFEPRHVGPRDGNYFAGGDRYATASLDVIKKVGTLLGSAVSISVFTDVGSLWGGDLRPDAAADTRAVVRASAGVAVTFSVAGLPVSLYAAKPFRKQREDVEQNFGMSVSMRF</sequence>
<comment type="subcellular location">
    <subcellularLocation>
        <location evidence="1">Membrane</location>
    </subcellularLocation>
</comment>
<feature type="domain" description="Bacterial surface antigen (D15)" evidence="5">
    <location>
        <begin position="88"/>
        <end position="382"/>
    </location>
</feature>
<organism evidence="6 7">
    <name type="scientific">Chitinasiproducens palmae</name>
    <dbReference type="NCBI Taxonomy" id="1770053"/>
    <lineage>
        <taxon>Bacteria</taxon>
        <taxon>Pseudomonadati</taxon>
        <taxon>Pseudomonadota</taxon>
        <taxon>Betaproteobacteria</taxon>
        <taxon>Burkholderiales</taxon>
        <taxon>Burkholderiaceae</taxon>
        <taxon>Chitinasiproducens</taxon>
    </lineage>
</organism>
<accession>A0A1H2PIX5</accession>
<dbReference type="EMBL" id="FNLO01000001">
    <property type="protein sequence ID" value="SDV46217.1"/>
    <property type="molecule type" value="Genomic_DNA"/>
</dbReference>
<keyword evidence="4" id="KW-0732">Signal</keyword>
<evidence type="ECO:0000256" key="4">
    <source>
        <dbReference type="SAM" id="SignalP"/>
    </source>
</evidence>
<name>A0A1H2PIX5_9BURK</name>
<feature type="compositionally biased region" description="Low complexity" evidence="3">
    <location>
        <begin position="29"/>
        <end position="40"/>
    </location>
</feature>
<evidence type="ECO:0000259" key="5">
    <source>
        <dbReference type="Pfam" id="PF01103"/>
    </source>
</evidence>
<dbReference type="OrthoDB" id="9803054at2"/>
<dbReference type="Proteomes" id="UP000243719">
    <property type="component" value="Unassembled WGS sequence"/>
</dbReference>
<dbReference type="InterPro" id="IPR000184">
    <property type="entry name" value="Bac_surfAg_D15"/>
</dbReference>
<feature type="signal peptide" evidence="4">
    <location>
        <begin position="1"/>
        <end position="26"/>
    </location>
</feature>
<keyword evidence="7" id="KW-1185">Reference proteome</keyword>
<evidence type="ECO:0000313" key="7">
    <source>
        <dbReference type="Proteomes" id="UP000243719"/>
    </source>
</evidence>
<feature type="chain" id="PRO_5017482839" evidence="4">
    <location>
        <begin position="27"/>
        <end position="382"/>
    </location>
</feature>
<reference evidence="7" key="1">
    <citation type="submission" date="2016-09" db="EMBL/GenBank/DDBJ databases">
        <authorList>
            <person name="Varghese N."/>
            <person name="Submissions S."/>
        </authorList>
    </citation>
    <scope>NUCLEOTIDE SEQUENCE [LARGE SCALE GENOMIC DNA]</scope>
    <source>
        <strain evidence="7">JS23</strain>
    </source>
</reference>
<evidence type="ECO:0000256" key="2">
    <source>
        <dbReference type="ARBA" id="ARBA00023136"/>
    </source>
</evidence>
<dbReference type="Pfam" id="PF01103">
    <property type="entry name" value="Omp85"/>
    <property type="match status" value="1"/>
</dbReference>
<proteinExistence type="predicted"/>
<dbReference type="AlphaFoldDB" id="A0A1H2PIX5"/>
<dbReference type="Gene3D" id="2.40.160.50">
    <property type="entry name" value="membrane protein fhac: a member of the omp85/tpsb transporter family"/>
    <property type="match status" value="1"/>
</dbReference>
<gene>
    <name evidence="6" type="ORF">SAMN05216551_101178</name>
</gene>
<evidence type="ECO:0000256" key="3">
    <source>
        <dbReference type="SAM" id="MobiDB-lite"/>
    </source>
</evidence>
<dbReference type="GO" id="GO:0019867">
    <property type="term" value="C:outer membrane"/>
    <property type="evidence" value="ECO:0007669"/>
    <property type="project" value="InterPro"/>
</dbReference>
<keyword evidence="2" id="KW-0472">Membrane</keyword>